<name>A0A842YM55_METTF</name>
<evidence type="ECO:0000313" key="14">
    <source>
        <dbReference type="EMBL" id="MBE2900672.1"/>
    </source>
</evidence>
<evidence type="ECO:0000256" key="4">
    <source>
        <dbReference type="ARBA" id="ARBA00022670"/>
    </source>
</evidence>
<keyword evidence="5 12" id="KW-0812">Transmembrane</keyword>
<comment type="subcellular location">
    <subcellularLocation>
        <location evidence="2">Cell membrane</location>
        <topology evidence="2">Multi-pass membrane protein</topology>
    </subcellularLocation>
</comment>
<sequence length="467" mass="53139">MSMIKEFFIGTEISPAYYGELLDFIHRYYLIPGEFTDIRKEGLKISFRALRNDGVIYGEIIGGEDFKLVLEYPQNLEEWAHSIYEDIFTSIQVFEDALRQHTVYFAWVEGEEIIPEKPPTRRGMASRGIFGSSMLLVYVLFFGVNIILFIILGFYAVIAILLMQLGIIMLSDRIYARMGEWVITEDNPNVHIVQFQLPEDEFRFFIKTMGEDAIVRIKREIYDVSLANKRPPTCDDARRVLERHGFRCNPLYERSRTVNLYRIVERAALAFGIPVPEVVLANTMIANAAATGPSPGRGLVLVTTGLLVQLDDDEILAVIGHEMGHLVGRDPIILFSIVSAEFILRLTVLLPVVIISPILYIIVAMGIIFFVAKFFEARADLLSAMTLGKPEVLARALRKIGYQKLALEKRGSQRITGWTAWDPHPPIYFRINRLENLRDYRNIKSPLLQSAGDVIRGLKEALLSMFS</sequence>
<evidence type="ECO:0000256" key="2">
    <source>
        <dbReference type="ARBA" id="ARBA00004651"/>
    </source>
</evidence>
<dbReference type="GO" id="GO:0005886">
    <property type="term" value="C:plasma membrane"/>
    <property type="evidence" value="ECO:0007669"/>
    <property type="project" value="UniProtKB-SubCell"/>
</dbReference>
<protein>
    <submittedName>
        <fullName evidence="14">Heat-shock protein HtpX</fullName>
    </submittedName>
</protein>
<evidence type="ECO:0000256" key="8">
    <source>
        <dbReference type="ARBA" id="ARBA00022833"/>
    </source>
</evidence>
<keyword evidence="7" id="KW-0378">Hydrolase</keyword>
<gene>
    <name evidence="14" type="ORF">DNK57_07710</name>
</gene>
<feature type="transmembrane region" description="Helical" evidence="12">
    <location>
        <begin position="147"/>
        <end position="170"/>
    </location>
</feature>
<accession>A0A842YM55</accession>
<dbReference type="GO" id="GO:0046872">
    <property type="term" value="F:metal ion binding"/>
    <property type="evidence" value="ECO:0007669"/>
    <property type="project" value="UniProtKB-KW"/>
</dbReference>
<feature type="transmembrane region" description="Helical" evidence="12">
    <location>
        <begin position="124"/>
        <end position="141"/>
    </location>
</feature>
<keyword evidence="6" id="KW-0479">Metal-binding</keyword>
<evidence type="ECO:0000256" key="10">
    <source>
        <dbReference type="ARBA" id="ARBA00023049"/>
    </source>
</evidence>
<dbReference type="AlphaFoldDB" id="A0A842YM55"/>
<dbReference type="PANTHER" id="PTHR43221:SF1">
    <property type="entry name" value="PROTEASE HTPX"/>
    <property type="match status" value="1"/>
</dbReference>
<dbReference type="GO" id="GO:0004222">
    <property type="term" value="F:metalloendopeptidase activity"/>
    <property type="evidence" value="ECO:0007669"/>
    <property type="project" value="InterPro"/>
</dbReference>
<keyword evidence="11 12" id="KW-0472">Membrane</keyword>
<evidence type="ECO:0000256" key="9">
    <source>
        <dbReference type="ARBA" id="ARBA00022989"/>
    </source>
</evidence>
<evidence type="ECO:0000256" key="6">
    <source>
        <dbReference type="ARBA" id="ARBA00022723"/>
    </source>
</evidence>
<reference evidence="14" key="1">
    <citation type="submission" date="2018-06" db="EMBL/GenBank/DDBJ databases">
        <title>Draft genome sequence of Methanothermobacter thermautotrophicus Strain WHS, a thermophilic, hydrogenotrophic methanogen isolated from Washburn Hot Springs in Yellowstone National Park, USA.</title>
        <authorList>
            <person name="Mckay L.J."/>
            <person name="Klingelsmith K."/>
            <person name="Inskeep W.P."/>
            <person name="Fields M.W."/>
        </authorList>
    </citation>
    <scope>NUCLEOTIDE SEQUENCE</scope>
    <source>
        <strain evidence="14">WHS</strain>
    </source>
</reference>
<evidence type="ECO:0000256" key="7">
    <source>
        <dbReference type="ARBA" id="ARBA00022801"/>
    </source>
</evidence>
<dbReference type="PANTHER" id="PTHR43221">
    <property type="entry name" value="PROTEASE HTPX"/>
    <property type="match status" value="1"/>
</dbReference>
<evidence type="ECO:0000256" key="12">
    <source>
        <dbReference type="SAM" id="Phobius"/>
    </source>
</evidence>
<evidence type="ECO:0000256" key="11">
    <source>
        <dbReference type="ARBA" id="ARBA00023136"/>
    </source>
</evidence>
<feature type="transmembrane region" description="Helical" evidence="12">
    <location>
        <begin position="358"/>
        <end position="375"/>
    </location>
</feature>
<keyword evidence="4" id="KW-0645">Protease</keyword>
<organism evidence="14 15">
    <name type="scientific">Methanothermobacter thermautotrophicus</name>
    <name type="common">Methanobacterium thermoformicicum</name>
    <dbReference type="NCBI Taxonomy" id="145262"/>
    <lineage>
        <taxon>Archaea</taxon>
        <taxon>Methanobacteriati</taxon>
        <taxon>Methanobacteriota</taxon>
        <taxon>Methanomada group</taxon>
        <taxon>Methanobacteria</taxon>
        <taxon>Methanobacteriales</taxon>
        <taxon>Methanobacteriaceae</taxon>
        <taxon>Methanothermobacter</taxon>
    </lineage>
</organism>
<comment type="caution">
    <text evidence="14">The sequence shown here is derived from an EMBL/GenBank/DDBJ whole genome shotgun (WGS) entry which is preliminary data.</text>
</comment>
<keyword evidence="8" id="KW-0862">Zinc</keyword>
<dbReference type="InterPro" id="IPR001915">
    <property type="entry name" value="Peptidase_M48"/>
</dbReference>
<evidence type="ECO:0000256" key="3">
    <source>
        <dbReference type="ARBA" id="ARBA00022475"/>
    </source>
</evidence>
<dbReference type="GO" id="GO:0006508">
    <property type="term" value="P:proteolysis"/>
    <property type="evidence" value="ECO:0007669"/>
    <property type="project" value="UniProtKB-KW"/>
</dbReference>
<evidence type="ECO:0000313" key="15">
    <source>
        <dbReference type="Proteomes" id="UP000646659"/>
    </source>
</evidence>
<proteinExistence type="predicted"/>
<dbReference type="Pfam" id="PF01435">
    <property type="entry name" value="Peptidase_M48"/>
    <property type="match status" value="1"/>
</dbReference>
<keyword evidence="3" id="KW-1003">Cell membrane</keyword>
<dbReference type="EMBL" id="QKOF01000007">
    <property type="protein sequence ID" value="MBE2900672.1"/>
    <property type="molecule type" value="Genomic_DNA"/>
</dbReference>
<dbReference type="Gene3D" id="3.30.2010.10">
    <property type="entry name" value="Metalloproteases ('zincins'), catalytic domain"/>
    <property type="match status" value="1"/>
</dbReference>
<evidence type="ECO:0000256" key="5">
    <source>
        <dbReference type="ARBA" id="ARBA00022692"/>
    </source>
</evidence>
<dbReference type="InterPro" id="IPR050083">
    <property type="entry name" value="HtpX_protease"/>
</dbReference>
<comment type="cofactor">
    <cofactor evidence="1">
        <name>Zn(2+)</name>
        <dbReference type="ChEBI" id="CHEBI:29105"/>
    </cofactor>
</comment>
<keyword evidence="9 12" id="KW-1133">Transmembrane helix</keyword>
<evidence type="ECO:0000259" key="13">
    <source>
        <dbReference type="Pfam" id="PF01435"/>
    </source>
</evidence>
<feature type="domain" description="Peptidase M48" evidence="13">
    <location>
        <begin position="256"/>
        <end position="436"/>
    </location>
</feature>
<dbReference type="CDD" id="cd07329">
    <property type="entry name" value="M56_like"/>
    <property type="match status" value="1"/>
</dbReference>
<dbReference type="Proteomes" id="UP000646659">
    <property type="component" value="Unassembled WGS sequence"/>
</dbReference>
<evidence type="ECO:0000256" key="1">
    <source>
        <dbReference type="ARBA" id="ARBA00001947"/>
    </source>
</evidence>
<keyword evidence="10" id="KW-0482">Metalloprotease</keyword>